<dbReference type="EMBL" id="ML220144">
    <property type="protein sequence ID" value="TGZ78198.1"/>
    <property type="molecule type" value="Genomic_DNA"/>
</dbReference>
<keyword evidence="1" id="KW-0472">Membrane</keyword>
<reference evidence="2 3" key="1">
    <citation type="submission" date="2019-04" db="EMBL/GenBank/DDBJ databases">
        <title>Comparative genomics and transcriptomics to analyze fruiting body development in filamentous ascomycetes.</title>
        <authorList>
            <consortium name="DOE Joint Genome Institute"/>
            <person name="Lutkenhaus R."/>
            <person name="Traeger S."/>
            <person name="Breuer J."/>
            <person name="Kuo A."/>
            <person name="Lipzen A."/>
            <person name="Pangilinan J."/>
            <person name="Dilworth D."/>
            <person name="Sandor L."/>
            <person name="Poggeler S."/>
            <person name="Barry K."/>
            <person name="Grigoriev I.V."/>
            <person name="Nowrousian M."/>
        </authorList>
    </citation>
    <scope>NUCLEOTIDE SEQUENCE [LARGE SCALE GENOMIC DNA]</scope>
    <source>
        <strain evidence="2 3">CBS 389.68</strain>
    </source>
</reference>
<gene>
    <name evidence="2" type="ORF">EX30DRAFT_343415</name>
</gene>
<keyword evidence="3" id="KW-1185">Reference proteome</keyword>
<feature type="transmembrane region" description="Helical" evidence="1">
    <location>
        <begin position="20"/>
        <end position="41"/>
    </location>
</feature>
<dbReference type="AlphaFoldDB" id="A0A4S2MRY5"/>
<keyword evidence="1" id="KW-1133">Transmembrane helix</keyword>
<keyword evidence="1" id="KW-0812">Transmembrane</keyword>
<dbReference type="InParanoid" id="A0A4S2MRY5"/>
<accession>A0A4S2MRY5</accession>
<evidence type="ECO:0000256" key="1">
    <source>
        <dbReference type="SAM" id="Phobius"/>
    </source>
</evidence>
<evidence type="ECO:0000313" key="2">
    <source>
        <dbReference type="EMBL" id="TGZ78198.1"/>
    </source>
</evidence>
<dbReference type="Proteomes" id="UP000298138">
    <property type="component" value="Unassembled WGS sequence"/>
</dbReference>
<organism evidence="2 3">
    <name type="scientific">Ascodesmis nigricans</name>
    <dbReference type="NCBI Taxonomy" id="341454"/>
    <lineage>
        <taxon>Eukaryota</taxon>
        <taxon>Fungi</taxon>
        <taxon>Dikarya</taxon>
        <taxon>Ascomycota</taxon>
        <taxon>Pezizomycotina</taxon>
        <taxon>Pezizomycetes</taxon>
        <taxon>Pezizales</taxon>
        <taxon>Ascodesmidaceae</taxon>
        <taxon>Ascodesmis</taxon>
    </lineage>
</organism>
<name>A0A4S2MRY5_9PEZI</name>
<evidence type="ECO:0000313" key="3">
    <source>
        <dbReference type="Proteomes" id="UP000298138"/>
    </source>
</evidence>
<protein>
    <submittedName>
        <fullName evidence="2">Uncharacterized protein</fullName>
    </submittedName>
</protein>
<proteinExistence type="predicted"/>
<sequence>MATPLPITNSNPHPPCFHTAIAIAIILRIFLQILLTPLLLTHKPRNSMRTMNTCTSHAIPNGL</sequence>